<evidence type="ECO:0000256" key="2">
    <source>
        <dbReference type="ARBA" id="ARBA00022676"/>
    </source>
</evidence>
<gene>
    <name evidence="4" type="ORF">O163_14395</name>
</gene>
<evidence type="ECO:0000256" key="3">
    <source>
        <dbReference type="ARBA" id="ARBA00022679"/>
    </source>
</evidence>
<dbReference type="CDD" id="cd06423">
    <property type="entry name" value="CESA_like"/>
    <property type="match status" value="1"/>
</dbReference>
<evidence type="ECO:0008006" key="6">
    <source>
        <dbReference type="Google" id="ProtNLM"/>
    </source>
</evidence>
<dbReference type="SUPFAM" id="SSF53448">
    <property type="entry name" value="Nucleotide-diphospho-sugar transferases"/>
    <property type="match status" value="1"/>
</dbReference>
<comment type="similarity">
    <text evidence="1">Belongs to the glycosyltransferase 2 family.</text>
</comment>
<dbReference type="Proteomes" id="UP000016856">
    <property type="component" value="Unassembled WGS sequence"/>
</dbReference>
<name>U5CL50_CALSX</name>
<dbReference type="GO" id="GO:0016757">
    <property type="term" value="F:glycosyltransferase activity"/>
    <property type="evidence" value="ECO:0007669"/>
    <property type="project" value="UniProtKB-KW"/>
</dbReference>
<dbReference type="EMBL" id="AXDC01000064">
    <property type="protein sequence ID" value="ERM90723.1"/>
    <property type="molecule type" value="Genomic_DNA"/>
</dbReference>
<comment type="caution">
    <text evidence="4">The sequence shown here is derived from an EMBL/GenBank/DDBJ whole genome shotgun (WGS) entry which is preliminary data.</text>
</comment>
<dbReference type="InterPro" id="IPR029044">
    <property type="entry name" value="Nucleotide-diphossugar_trans"/>
</dbReference>
<dbReference type="PANTHER" id="PTHR43630">
    <property type="entry name" value="POLY-BETA-1,6-N-ACETYL-D-GLUCOSAMINE SYNTHASE"/>
    <property type="match status" value="1"/>
</dbReference>
<evidence type="ECO:0000313" key="4">
    <source>
        <dbReference type="EMBL" id="ERM90723.1"/>
    </source>
</evidence>
<accession>U5CL50</accession>
<dbReference type="Gene3D" id="3.90.550.10">
    <property type="entry name" value="Spore Coat Polysaccharide Biosynthesis Protein SpsA, Chain A"/>
    <property type="match status" value="1"/>
</dbReference>
<reference evidence="4 5" key="1">
    <citation type="journal article" date="2013" name="Genome Announc.">
        <title>Draft Genome Sequence of an Anaerobic and Extremophilic Bacterium, Caldanaerobacter yonseiensis, Isolated from a Geothermal Hot Stream.</title>
        <authorList>
            <person name="Lee S.J."/>
            <person name="Lee Y.J."/>
            <person name="Park G.S."/>
            <person name="Kim B.C."/>
            <person name="Lee S.J."/>
            <person name="Shin J.H."/>
            <person name="Lee D.W."/>
        </authorList>
    </citation>
    <scope>NUCLEOTIDE SEQUENCE [LARGE SCALE GENOMIC DNA]</scope>
    <source>
        <strain evidence="4 5">KB-1</strain>
    </source>
</reference>
<sequence>MMHPPITQRIIIRRFVGLNPNFHLLRFSENQGKANALNIALSVAVTTSITVVIDADTILLPDTLKYLVYPFLKQPRLGAVTGNPISVNRKNLIGKLQAAEFSSIIGLIKRSQRVLGRVLTVSGCVVAFRTEVLKEVGGFSPYTATEDIDITWKIQKRF</sequence>
<evidence type="ECO:0000256" key="1">
    <source>
        <dbReference type="ARBA" id="ARBA00006739"/>
    </source>
</evidence>
<dbReference type="PATRIC" id="fig|1388761.3.peg.2861"/>
<dbReference type="PANTHER" id="PTHR43630:SF1">
    <property type="entry name" value="POLY-BETA-1,6-N-ACETYL-D-GLUCOSAMINE SYNTHASE"/>
    <property type="match status" value="1"/>
</dbReference>
<dbReference type="RefSeq" id="WP_022588969.1">
    <property type="nucleotide sequence ID" value="NZ_AXDC01000064.1"/>
</dbReference>
<keyword evidence="3" id="KW-0808">Transferase</keyword>
<organism evidence="4 5">
    <name type="scientific">Caldanaerobacter subterraneus subsp. yonseiensis KB-1</name>
    <dbReference type="NCBI Taxonomy" id="1388761"/>
    <lineage>
        <taxon>Bacteria</taxon>
        <taxon>Bacillati</taxon>
        <taxon>Bacillota</taxon>
        <taxon>Clostridia</taxon>
        <taxon>Thermoanaerobacterales</taxon>
        <taxon>Thermoanaerobacteraceae</taxon>
        <taxon>Caldanaerobacter</taxon>
    </lineage>
</organism>
<protein>
    <recommendedName>
        <fullName evidence="6">Glycosyltransferase 2-like domain-containing protein</fullName>
    </recommendedName>
</protein>
<dbReference type="Pfam" id="PF13641">
    <property type="entry name" value="Glyco_tranf_2_3"/>
    <property type="match status" value="1"/>
</dbReference>
<keyword evidence="2" id="KW-0328">Glycosyltransferase</keyword>
<evidence type="ECO:0000313" key="5">
    <source>
        <dbReference type="Proteomes" id="UP000016856"/>
    </source>
</evidence>
<proteinExistence type="inferred from homology"/>
<dbReference type="AlphaFoldDB" id="U5CL50"/>